<accession>A0A4Q9FFJ0</accession>
<keyword evidence="3" id="KW-1185">Reference proteome</keyword>
<dbReference type="Proteomes" id="UP000291142">
    <property type="component" value="Unassembled WGS sequence"/>
</dbReference>
<dbReference type="AlphaFoldDB" id="A0A4Q9FFJ0"/>
<reference evidence="2 3" key="1">
    <citation type="submission" date="2019-02" db="EMBL/GenBank/DDBJ databases">
        <title>Hyunsoonleella sp., isolated from marine sediment.</title>
        <authorList>
            <person name="Liu B.-T."/>
        </authorList>
    </citation>
    <scope>NUCLEOTIDE SEQUENCE [LARGE SCALE GENOMIC DNA]</scope>
    <source>
        <strain evidence="2 3">T58</strain>
    </source>
</reference>
<comment type="caution">
    <text evidence="2">The sequence shown here is derived from an EMBL/GenBank/DDBJ whole genome shotgun (WGS) entry which is preliminary data.</text>
</comment>
<evidence type="ECO:0000256" key="1">
    <source>
        <dbReference type="SAM" id="Phobius"/>
    </source>
</evidence>
<name>A0A4Q9FFJ0_9FLAO</name>
<dbReference type="OrthoDB" id="673558at2"/>
<evidence type="ECO:0000313" key="3">
    <source>
        <dbReference type="Proteomes" id="UP000291142"/>
    </source>
</evidence>
<keyword evidence="1" id="KW-1133">Transmembrane helix</keyword>
<dbReference type="InterPro" id="IPR024422">
    <property type="entry name" value="Protein_unknown_function_OB"/>
</dbReference>
<sequence length="141" mass="15682">MSRTSIVNIGLFLAVLVLAFFIAKHLVWDKPDTTDLSYRTPVYKLDAETVINFIQNEDSNNLKAEQVIEVEGVVKKITYLNNRITILLGADGKENAFVICDMESNQAEKVANVATKDTITLKGVFKGVLEDAIFLNCIISE</sequence>
<dbReference type="Pfam" id="PF12869">
    <property type="entry name" value="tRNA_anti-like"/>
    <property type="match status" value="1"/>
</dbReference>
<evidence type="ECO:0008006" key="4">
    <source>
        <dbReference type="Google" id="ProtNLM"/>
    </source>
</evidence>
<keyword evidence="1" id="KW-0812">Transmembrane</keyword>
<protein>
    <recommendedName>
        <fullName evidence="4">tRNA_anti-like</fullName>
    </recommendedName>
</protein>
<dbReference type="EMBL" id="SIRT01000004">
    <property type="protein sequence ID" value="TBN04411.1"/>
    <property type="molecule type" value="Genomic_DNA"/>
</dbReference>
<organism evidence="2 3">
    <name type="scientific">Hyunsoonleella flava</name>
    <dbReference type="NCBI Taxonomy" id="2527939"/>
    <lineage>
        <taxon>Bacteria</taxon>
        <taxon>Pseudomonadati</taxon>
        <taxon>Bacteroidota</taxon>
        <taxon>Flavobacteriia</taxon>
        <taxon>Flavobacteriales</taxon>
        <taxon>Flavobacteriaceae</taxon>
    </lineage>
</organism>
<feature type="transmembrane region" description="Helical" evidence="1">
    <location>
        <begin position="6"/>
        <end position="23"/>
    </location>
</feature>
<gene>
    <name evidence="2" type="ORF">EYD45_07275</name>
</gene>
<dbReference type="RefSeq" id="WP_130963880.1">
    <property type="nucleotide sequence ID" value="NZ_SIRT01000004.1"/>
</dbReference>
<proteinExistence type="predicted"/>
<evidence type="ECO:0000313" key="2">
    <source>
        <dbReference type="EMBL" id="TBN04411.1"/>
    </source>
</evidence>
<keyword evidence="1" id="KW-0472">Membrane</keyword>